<protein>
    <submittedName>
        <fullName evidence="3">Related to SMI1 - beta-1,3-glucan synthesis protein</fullName>
    </submittedName>
</protein>
<feature type="compositionally biased region" description="Polar residues" evidence="1">
    <location>
        <begin position="683"/>
        <end position="698"/>
    </location>
</feature>
<dbReference type="InterPro" id="IPR051873">
    <property type="entry name" value="KNR4/SMI1_regulator"/>
</dbReference>
<proteinExistence type="predicted"/>
<feature type="compositionally biased region" description="Gly residues" evidence="1">
    <location>
        <begin position="666"/>
        <end position="682"/>
    </location>
</feature>
<dbReference type="Pfam" id="PF09346">
    <property type="entry name" value="SMI1_KNR4"/>
    <property type="match status" value="1"/>
</dbReference>
<feature type="compositionally biased region" description="Low complexity" evidence="1">
    <location>
        <begin position="33"/>
        <end position="48"/>
    </location>
</feature>
<feature type="compositionally biased region" description="Low complexity" evidence="1">
    <location>
        <begin position="649"/>
        <end position="659"/>
    </location>
</feature>
<dbReference type="SUPFAM" id="SSF160631">
    <property type="entry name" value="SMI1/KNR4-like"/>
    <property type="match status" value="1"/>
</dbReference>
<evidence type="ECO:0000259" key="2">
    <source>
        <dbReference type="SMART" id="SM00860"/>
    </source>
</evidence>
<evidence type="ECO:0000256" key="1">
    <source>
        <dbReference type="SAM" id="MobiDB-lite"/>
    </source>
</evidence>
<feature type="region of interest" description="Disordered" evidence="1">
    <location>
        <begin position="638"/>
        <end position="734"/>
    </location>
</feature>
<sequence>MPGPSIFTQISSFFGGAQNQSPFGGQRKTSTFGSGLPSSSRRGPPASLNTNAWSQPYNGAYSQDSPTVLSPGAGQYPPPRSTSPYQMAAQSPSSFSTTSVGDFTNLHPSASSSTLVPPVNGRSARSGIGGGGGGASAARSATGVMIPSTAYPPLRHTWNRIRAWCDDHYEEIADTLNWPATEEALDELEMTIGFALPAAVRESYLCYDGQELESNQSCQDGLFFGLPLLSVEEIAEEWRFWRAVDEDPETGSNPHVRAKMSSCPHKWVRAEYSCRGWIPLITDRAGNYIGVDLAPHPSGGGAPGQVIIFGRDFDTKVVAWRGEGEGGWGRFLQSLAEELESGELWSLDEPSSGSDDEEDAIGYESYFAGGAGGGASRGGGDRTGEGVAGFRLAGEYKAWPVLEAWADKSIKHWESVGLAPGRPVGDDTMPRLRMVDENGEALDAEGSQRSRRGSSVMHADDEQPIIAAPHPLEEAAGSALDTGDTSSTQMLPDADAGAVGVNGDAGSDGGNITPTNSGRLLGKMLSPPLPQTRSSRKQKQRGEGWGAPQLGSPQLDQAQQQRRPFRPPPVPAQPLDLPTIDDVKAVHAAVLASDGRSHSVQFDDSAVPSGNRASYSNPGYRDVVGAGGRSAAAARRVDSLELDSRSSVERAASASSAAATGDAATMGGGHFGSGGRGRGGLGTDSSAEDSNSTFSGNLNDDPLRVGVGMTSGGVVEGRHSTSTAATSPRMSSEQREPLAVGLSDPTMAAAVDAVQGLKLQSSSDEVPALIGTHSLPGSPVKSTFGGATSAVINPSPLNPAVSGASHLPEANGTAVAAGAKCSTSIDSEVSLAMA</sequence>
<feature type="region of interest" description="Disordered" evidence="1">
    <location>
        <begin position="594"/>
        <end position="619"/>
    </location>
</feature>
<dbReference type="GO" id="GO:0043332">
    <property type="term" value="C:mating projection tip"/>
    <property type="evidence" value="ECO:0007669"/>
    <property type="project" value="TreeGrafter"/>
</dbReference>
<dbReference type="PANTHER" id="PTHR47432:SF1">
    <property type="entry name" value="CELL WALL ASSEMBLY REGULATOR SMI1"/>
    <property type="match status" value="1"/>
</dbReference>
<feature type="region of interest" description="Disordered" evidence="1">
    <location>
        <begin position="476"/>
        <end position="577"/>
    </location>
</feature>
<feature type="compositionally biased region" description="Polar residues" evidence="1">
    <location>
        <begin position="82"/>
        <end position="115"/>
    </location>
</feature>
<evidence type="ECO:0000313" key="4">
    <source>
        <dbReference type="Proteomes" id="UP000323386"/>
    </source>
</evidence>
<organism evidence="3 4">
    <name type="scientific">Pseudozyma flocculosa</name>
    <dbReference type="NCBI Taxonomy" id="84751"/>
    <lineage>
        <taxon>Eukaryota</taxon>
        <taxon>Fungi</taxon>
        <taxon>Dikarya</taxon>
        <taxon>Basidiomycota</taxon>
        <taxon>Ustilaginomycotina</taxon>
        <taxon>Ustilaginomycetes</taxon>
        <taxon>Ustilaginales</taxon>
        <taxon>Ustilaginaceae</taxon>
        <taxon>Pseudozyma</taxon>
    </lineage>
</organism>
<feature type="compositionally biased region" description="Polar residues" evidence="1">
    <location>
        <begin position="49"/>
        <end position="68"/>
    </location>
</feature>
<feature type="region of interest" description="Disordered" evidence="1">
    <location>
        <begin position="439"/>
        <end position="458"/>
    </location>
</feature>
<accession>A0A5C3EWL9</accession>
<feature type="compositionally biased region" description="Polar residues" evidence="1">
    <location>
        <begin position="720"/>
        <end position="731"/>
    </location>
</feature>
<evidence type="ECO:0000313" key="3">
    <source>
        <dbReference type="EMBL" id="SPO36644.1"/>
    </source>
</evidence>
<feature type="domain" description="Knr4/Smi1-like" evidence="2">
    <location>
        <begin position="179"/>
        <end position="408"/>
    </location>
</feature>
<feature type="compositionally biased region" description="Polar residues" evidence="1">
    <location>
        <begin position="12"/>
        <end position="32"/>
    </location>
</feature>
<dbReference type="InterPro" id="IPR037883">
    <property type="entry name" value="Knr4/Smi1-like_sf"/>
</dbReference>
<dbReference type="SMART" id="SM00860">
    <property type="entry name" value="SMI1_KNR4"/>
    <property type="match status" value="1"/>
</dbReference>
<dbReference type="InterPro" id="IPR018958">
    <property type="entry name" value="Knr4/Smi1-like_dom"/>
</dbReference>
<keyword evidence="4" id="KW-1185">Reference proteome</keyword>
<feature type="compositionally biased region" description="Basic and acidic residues" evidence="1">
    <location>
        <begin position="638"/>
        <end position="648"/>
    </location>
</feature>
<gene>
    <name evidence="3" type="ORF">PSFLO_02115</name>
</gene>
<dbReference type="EMBL" id="OOIP01000004">
    <property type="protein sequence ID" value="SPO36644.1"/>
    <property type="molecule type" value="Genomic_DNA"/>
</dbReference>
<feature type="compositionally biased region" description="Low complexity" evidence="1">
    <location>
        <begin position="493"/>
        <end position="505"/>
    </location>
</feature>
<reference evidence="3 4" key="1">
    <citation type="submission" date="2018-03" db="EMBL/GenBank/DDBJ databases">
        <authorList>
            <person name="Guldener U."/>
        </authorList>
    </citation>
    <scope>NUCLEOTIDE SEQUENCE [LARGE SCALE GENOMIC DNA]</scope>
    <source>
        <strain evidence="3 4">DAOM196992</strain>
    </source>
</reference>
<name>A0A5C3EWL9_9BASI</name>
<feature type="region of interest" description="Disordered" evidence="1">
    <location>
        <begin position="12"/>
        <end position="139"/>
    </location>
</feature>
<dbReference type="Proteomes" id="UP000323386">
    <property type="component" value="Unassembled WGS sequence"/>
</dbReference>
<dbReference type="PANTHER" id="PTHR47432">
    <property type="entry name" value="CELL WALL ASSEMBLY REGULATOR SMI1"/>
    <property type="match status" value="1"/>
</dbReference>
<dbReference type="AlphaFoldDB" id="A0A5C3EWL9"/>
<dbReference type="GO" id="GO:0070880">
    <property type="term" value="P:fungal-type cell wall beta-glucan biosynthetic process"/>
    <property type="evidence" value="ECO:0007669"/>
    <property type="project" value="TreeGrafter"/>
</dbReference>
<dbReference type="OrthoDB" id="2305498at2759"/>